<comment type="caution">
    <text evidence="2">The sequence shown here is derived from an EMBL/GenBank/DDBJ whole genome shotgun (WGS) entry which is preliminary data.</text>
</comment>
<dbReference type="SUPFAM" id="SSF54593">
    <property type="entry name" value="Glyoxalase/Bleomycin resistance protein/Dihydroxybiphenyl dioxygenase"/>
    <property type="match status" value="1"/>
</dbReference>
<organism evidence="2 3">
    <name type="scientific">Paenibacillus harenae</name>
    <dbReference type="NCBI Taxonomy" id="306543"/>
    <lineage>
        <taxon>Bacteria</taxon>
        <taxon>Bacillati</taxon>
        <taxon>Bacillota</taxon>
        <taxon>Bacilli</taxon>
        <taxon>Bacillales</taxon>
        <taxon>Paenibacillaceae</taxon>
        <taxon>Paenibacillus</taxon>
    </lineage>
</organism>
<dbReference type="InterPro" id="IPR004360">
    <property type="entry name" value="Glyas_Fos-R_dOase_dom"/>
</dbReference>
<accession>A0ABT9UEF7</accession>
<proteinExistence type="predicted"/>
<dbReference type="CDD" id="cd06587">
    <property type="entry name" value="VOC"/>
    <property type="match status" value="1"/>
</dbReference>
<sequence length="126" mass="14171">MGAQRSKANPAMHCCIPVKDVKQAAVWYVKYMGCEYGDTITERHAQMKLSGGPDITLIGVDECFQLKQDGQVIPMMDFLCEDVQELHEYFEYSGIRVGAIVDQGRSGKSFKLLDPDGNHLIVWQTE</sequence>
<gene>
    <name evidence="2" type="ORF">J2T15_006070</name>
</gene>
<name>A0ABT9UEF7_PAEHA</name>
<evidence type="ECO:0000259" key="1">
    <source>
        <dbReference type="PROSITE" id="PS51819"/>
    </source>
</evidence>
<keyword evidence="3" id="KW-1185">Reference proteome</keyword>
<dbReference type="InterPro" id="IPR029068">
    <property type="entry name" value="Glyas_Bleomycin-R_OHBP_Dase"/>
</dbReference>
<dbReference type="RefSeq" id="WP_307208660.1">
    <property type="nucleotide sequence ID" value="NZ_JAUSSU010000021.1"/>
</dbReference>
<dbReference type="Proteomes" id="UP001229346">
    <property type="component" value="Unassembled WGS sequence"/>
</dbReference>
<dbReference type="EMBL" id="JAUSSU010000021">
    <property type="protein sequence ID" value="MDQ0116589.1"/>
    <property type="molecule type" value="Genomic_DNA"/>
</dbReference>
<dbReference type="PROSITE" id="PS51819">
    <property type="entry name" value="VOC"/>
    <property type="match status" value="1"/>
</dbReference>
<dbReference type="InterPro" id="IPR037523">
    <property type="entry name" value="VOC_core"/>
</dbReference>
<evidence type="ECO:0000313" key="2">
    <source>
        <dbReference type="EMBL" id="MDQ0116589.1"/>
    </source>
</evidence>
<dbReference type="Pfam" id="PF00903">
    <property type="entry name" value="Glyoxalase"/>
    <property type="match status" value="1"/>
</dbReference>
<reference evidence="2 3" key="1">
    <citation type="submission" date="2023-07" db="EMBL/GenBank/DDBJ databases">
        <title>Sorghum-associated microbial communities from plants grown in Nebraska, USA.</title>
        <authorList>
            <person name="Schachtman D."/>
        </authorList>
    </citation>
    <scope>NUCLEOTIDE SEQUENCE [LARGE SCALE GENOMIC DNA]</scope>
    <source>
        <strain evidence="2 3">CC482</strain>
    </source>
</reference>
<dbReference type="Gene3D" id="3.10.180.10">
    <property type="entry name" value="2,3-Dihydroxybiphenyl 1,2-Dioxygenase, domain 1"/>
    <property type="match status" value="1"/>
</dbReference>
<evidence type="ECO:0000313" key="3">
    <source>
        <dbReference type="Proteomes" id="UP001229346"/>
    </source>
</evidence>
<protein>
    <submittedName>
        <fullName evidence="2">Catechol 2,3-dioxygenase-like lactoylglutathione lyase family enzyme</fullName>
    </submittedName>
</protein>
<feature type="domain" description="VOC" evidence="1">
    <location>
        <begin position="10"/>
        <end position="125"/>
    </location>
</feature>